<dbReference type="PROSITE" id="PS50206">
    <property type="entry name" value="RHODANESE_3"/>
    <property type="match status" value="1"/>
</dbReference>
<dbReference type="EMBL" id="CP029494">
    <property type="protein sequence ID" value="AWN22142.1"/>
    <property type="molecule type" value="Genomic_DNA"/>
</dbReference>
<dbReference type="OrthoDB" id="9800872at2"/>
<dbReference type="Proteomes" id="UP000245368">
    <property type="component" value="Chromosome"/>
</dbReference>
<dbReference type="InterPro" id="IPR001763">
    <property type="entry name" value="Rhodanese-like_dom"/>
</dbReference>
<dbReference type="GO" id="GO:0004792">
    <property type="term" value="F:thiosulfate-cyanide sulfurtransferase activity"/>
    <property type="evidence" value="ECO:0007669"/>
    <property type="project" value="TreeGrafter"/>
</dbReference>
<name>A0A2Z3JAW8_9DEIO</name>
<dbReference type="SMART" id="SM00450">
    <property type="entry name" value="RHOD"/>
    <property type="match status" value="1"/>
</dbReference>
<evidence type="ECO:0000313" key="4">
    <source>
        <dbReference type="Proteomes" id="UP000245368"/>
    </source>
</evidence>
<keyword evidence="4" id="KW-1185">Reference proteome</keyword>
<evidence type="ECO:0000256" key="1">
    <source>
        <dbReference type="SAM" id="Coils"/>
    </source>
</evidence>
<reference evidence="3 4" key="1">
    <citation type="submission" date="2018-05" db="EMBL/GenBank/DDBJ databases">
        <title>Complete Genome Sequence of Deinococcus sp. strain 17bor-2.</title>
        <authorList>
            <person name="Srinivasan S."/>
        </authorList>
    </citation>
    <scope>NUCLEOTIDE SEQUENCE [LARGE SCALE GENOMIC DNA]</scope>
    <source>
        <strain evidence="3 4">17bor-2</strain>
    </source>
</reference>
<feature type="coiled-coil region" evidence="1">
    <location>
        <begin position="3"/>
        <end position="30"/>
    </location>
</feature>
<dbReference type="Gene3D" id="3.40.250.10">
    <property type="entry name" value="Rhodanese-like domain"/>
    <property type="match status" value="1"/>
</dbReference>
<organism evidence="3 4">
    <name type="scientific">Deinococcus irradiatisoli</name>
    <dbReference type="NCBI Taxonomy" id="2202254"/>
    <lineage>
        <taxon>Bacteria</taxon>
        <taxon>Thermotogati</taxon>
        <taxon>Deinococcota</taxon>
        <taxon>Deinococci</taxon>
        <taxon>Deinococcales</taxon>
        <taxon>Deinococcaceae</taxon>
        <taxon>Deinococcus</taxon>
    </lineage>
</organism>
<dbReference type="RefSeq" id="WP_109824944.1">
    <property type="nucleotide sequence ID" value="NZ_CP029494.1"/>
</dbReference>
<evidence type="ECO:0000259" key="2">
    <source>
        <dbReference type="PROSITE" id="PS50206"/>
    </source>
</evidence>
<dbReference type="InterPro" id="IPR036873">
    <property type="entry name" value="Rhodanese-like_dom_sf"/>
</dbReference>
<evidence type="ECO:0000313" key="3">
    <source>
        <dbReference type="EMBL" id="AWN22142.1"/>
    </source>
</evidence>
<accession>A0A2Z3JAW8</accession>
<dbReference type="AlphaFoldDB" id="A0A2Z3JAW8"/>
<dbReference type="CDD" id="cd01447">
    <property type="entry name" value="Polysulfide_ST"/>
    <property type="match status" value="1"/>
</dbReference>
<keyword evidence="3" id="KW-0808">Transferase</keyword>
<dbReference type="Pfam" id="PF00581">
    <property type="entry name" value="Rhodanese"/>
    <property type="match status" value="1"/>
</dbReference>
<proteinExistence type="predicted"/>
<protein>
    <submittedName>
        <fullName evidence="3">Sulfurtransferase</fullName>
    </submittedName>
</protein>
<keyword evidence="1" id="KW-0175">Coiled coil</keyword>
<dbReference type="KEGG" id="dez:DKM44_01875"/>
<dbReference type="SUPFAM" id="SSF52821">
    <property type="entry name" value="Rhodanese/Cell cycle control phosphatase"/>
    <property type="match status" value="1"/>
</dbReference>
<dbReference type="PANTHER" id="PTHR44086">
    <property type="entry name" value="THIOSULFATE SULFURTRANSFERASE RDL2, MITOCHONDRIAL-RELATED"/>
    <property type="match status" value="1"/>
</dbReference>
<dbReference type="PANTHER" id="PTHR44086:SF13">
    <property type="entry name" value="THIOSULFATE SULFURTRANSFERASE PSPE"/>
    <property type="match status" value="1"/>
</dbReference>
<sequence length="132" mass="14349">MPAKTAAQMVLEAKQRVENLTVEQVAAELERGDTLLLDVREPGEQDQTGKIPGSIATPRGMLEFWADPSSPYHRSELQPDRRIIIHCASGGRSALAADTLQQMGYTNVAHLEGGIQAWKNAGQPVEQQASES</sequence>
<gene>
    <name evidence="3" type="ORF">DKM44_01875</name>
</gene>
<feature type="domain" description="Rhodanese" evidence="2">
    <location>
        <begin position="30"/>
        <end position="127"/>
    </location>
</feature>